<proteinExistence type="predicted"/>
<sequence>MARASGRKRTPAARREQRRRARERQQRRDAQAFRDRLLGGGAAPGAGTRRESDAVGAGGDDPRPPRPPRTGRAPRPRDGASRARRPPCTPYTFGACYCGKCYG</sequence>
<keyword evidence="4" id="KW-1185">Reference proteome</keyword>
<dbReference type="AlphaFoldDB" id="A0A3A9WSU4"/>
<reference evidence="4 5" key="1">
    <citation type="submission" date="2018-09" db="EMBL/GenBank/DDBJ databases">
        <title>Streptomyces sp. nov. DS1-2, an endophytic actinomycete isolated from roots of Dendrobium scabrilingue.</title>
        <authorList>
            <person name="Kuncharoen N."/>
            <person name="Kudo T."/>
            <person name="Ohkuma M."/>
            <person name="Yuki M."/>
            <person name="Tanasupawat S."/>
        </authorList>
    </citation>
    <scope>NUCLEOTIDE SEQUENCE [LARGE SCALE GENOMIC DNA]</scope>
    <source>
        <strain evidence="2 5">AZ1-7</strain>
        <strain evidence="3 4">DS1-2</strain>
    </source>
</reference>
<protein>
    <submittedName>
        <fullName evidence="2">Uncharacterized protein</fullName>
    </submittedName>
</protein>
<dbReference type="EMBL" id="RBDX01000004">
    <property type="protein sequence ID" value="RKN10856.1"/>
    <property type="molecule type" value="Genomic_DNA"/>
</dbReference>
<dbReference type="EMBL" id="RBDY01000004">
    <property type="protein sequence ID" value="RKN25120.1"/>
    <property type="molecule type" value="Genomic_DNA"/>
</dbReference>
<accession>A0A3A9WSU4</accession>
<dbReference type="Proteomes" id="UP000275024">
    <property type="component" value="Unassembled WGS sequence"/>
</dbReference>
<dbReference type="RefSeq" id="WP_120696126.1">
    <property type="nucleotide sequence ID" value="NZ_RBDX01000004.1"/>
</dbReference>
<gene>
    <name evidence="3" type="ORF">D7318_07640</name>
    <name evidence="2" type="ORF">D7319_06785</name>
</gene>
<comment type="caution">
    <text evidence="2">The sequence shown here is derived from an EMBL/GenBank/DDBJ whole genome shotgun (WGS) entry which is preliminary data.</text>
</comment>
<name>A0A3A9WSU4_9ACTN</name>
<dbReference type="Proteomes" id="UP000268652">
    <property type="component" value="Unassembled WGS sequence"/>
</dbReference>
<evidence type="ECO:0000256" key="1">
    <source>
        <dbReference type="SAM" id="MobiDB-lite"/>
    </source>
</evidence>
<evidence type="ECO:0000313" key="2">
    <source>
        <dbReference type="EMBL" id="RKN10856.1"/>
    </source>
</evidence>
<feature type="compositionally biased region" description="Basic and acidic residues" evidence="1">
    <location>
        <begin position="23"/>
        <end position="37"/>
    </location>
</feature>
<feature type="compositionally biased region" description="Basic residues" evidence="1">
    <location>
        <begin position="1"/>
        <end position="22"/>
    </location>
</feature>
<organism evidence="2 5">
    <name type="scientific">Streptomyces radicis</name>
    <dbReference type="NCBI Taxonomy" id="1750517"/>
    <lineage>
        <taxon>Bacteria</taxon>
        <taxon>Bacillati</taxon>
        <taxon>Actinomycetota</taxon>
        <taxon>Actinomycetes</taxon>
        <taxon>Kitasatosporales</taxon>
        <taxon>Streptomycetaceae</taxon>
        <taxon>Streptomyces</taxon>
    </lineage>
</organism>
<evidence type="ECO:0000313" key="4">
    <source>
        <dbReference type="Proteomes" id="UP000268652"/>
    </source>
</evidence>
<feature type="region of interest" description="Disordered" evidence="1">
    <location>
        <begin position="1"/>
        <end position="92"/>
    </location>
</feature>
<evidence type="ECO:0000313" key="5">
    <source>
        <dbReference type="Proteomes" id="UP000275024"/>
    </source>
</evidence>
<evidence type="ECO:0000313" key="3">
    <source>
        <dbReference type="EMBL" id="RKN25120.1"/>
    </source>
</evidence>